<dbReference type="InterPro" id="IPR024487">
    <property type="entry name" value="CBP_BcsR"/>
</dbReference>
<accession>A0A1I5QL99</accession>
<protein>
    <submittedName>
        <fullName evidence="1">Cellulose biosynthesis protein BcsR</fullName>
    </submittedName>
</protein>
<sequence>MDFQQIEADRQSVEPQEDLTFLLEHYQLKSFQYSELQHEQAVLASVADWPLLSETLRPLLQLVEAAKLDKAD</sequence>
<dbReference type="AlphaFoldDB" id="A0A1I5QL99"/>
<evidence type="ECO:0000313" key="2">
    <source>
        <dbReference type="Proteomes" id="UP000198784"/>
    </source>
</evidence>
<dbReference type="RefSeq" id="WP_090500471.1">
    <property type="nucleotide sequence ID" value="NZ_FOWX01000011.1"/>
</dbReference>
<dbReference type="OrthoDB" id="9868566at2"/>
<dbReference type="EMBL" id="FOWX01000011">
    <property type="protein sequence ID" value="SFP46860.1"/>
    <property type="molecule type" value="Genomic_DNA"/>
</dbReference>
<gene>
    <name evidence="1" type="ORF">SAMN05216190_1118</name>
</gene>
<keyword evidence="2" id="KW-1185">Reference proteome</keyword>
<organism evidence="1 2">
    <name type="scientific">Pseudomonas borbori</name>
    <dbReference type="NCBI Taxonomy" id="289003"/>
    <lineage>
        <taxon>Bacteria</taxon>
        <taxon>Pseudomonadati</taxon>
        <taxon>Pseudomonadota</taxon>
        <taxon>Gammaproteobacteria</taxon>
        <taxon>Pseudomonadales</taxon>
        <taxon>Pseudomonadaceae</taxon>
        <taxon>Pseudomonas</taxon>
    </lineage>
</organism>
<evidence type="ECO:0000313" key="1">
    <source>
        <dbReference type="EMBL" id="SFP46860.1"/>
    </source>
</evidence>
<dbReference type="STRING" id="289003.SAMN05216190_1118"/>
<dbReference type="Proteomes" id="UP000198784">
    <property type="component" value="Unassembled WGS sequence"/>
</dbReference>
<name>A0A1I5QL99_9PSED</name>
<dbReference type="Pfam" id="PF10945">
    <property type="entry name" value="CBP_BcsR"/>
    <property type="match status" value="1"/>
</dbReference>
<proteinExistence type="predicted"/>
<reference evidence="2" key="1">
    <citation type="submission" date="2016-10" db="EMBL/GenBank/DDBJ databases">
        <authorList>
            <person name="Varghese N."/>
            <person name="Submissions S."/>
        </authorList>
    </citation>
    <scope>NUCLEOTIDE SEQUENCE [LARGE SCALE GENOMIC DNA]</scope>
    <source>
        <strain evidence="2">DSM 17834</strain>
    </source>
</reference>